<feature type="domain" description="HAMP" evidence="4">
    <location>
        <begin position="449"/>
        <end position="501"/>
    </location>
</feature>
<dbReference type="CDD" id="cd06225">
    <property type="entry name" value="HAMP"/>
    <property type="match status" value="1"/>
</dbReference>
<evidence type="ECO:0000313" key="7">
    <source>
        <dbReference type="Proteomes" id="UP000614200"/>
    </source>
</evidence>
<feature type="domain" description="GGDEF" evidence="5">
    <location>
        <begin position="556"/>
        <end position="688"/>
    </location>
</feature>
<feature type="transmembrane region" description="Helical" evidence="2">
    <location>
        <begin position="430"/>
        <end position="447"/>
    </location>
</feature>
<dbReference type="SMART" id="SM00052">
    <property type="entry name" value="EAL"/>
    <property type="match status" value="1"/>
</dbReference>
<keyword evidence="1" id="KW-0175">Coiled coil</keyword>
<dbReference type="RefSeq" id="WP_194704139.1">
    <property type="nucleotide sequence ID" value="NZ_JADKNH010000022.1"/>
</dbReference>
<dbReference type="Gene3D" id="6.10.340.10">
    <property type="match status" value="1"/>
</dbReference>
<dbReference type="SMART" id="SM00304">
    <property type="entry name" value="HAMP"/>
    <property type="match status" value="1"/>
</dbReference>
<protein>
    <submittedName>
        <fullName evidence="6">EAL domain-containing protein</fullName>
    </submittedName>
</protein>
<reference evidence="6 7" key="1">
    <citation type="submission" date="2020-11" db="EMBL/GenBank/DDBJ databases">
        <title>Fusibacter basophilias sp. nov.</title>
        <authorList>
            <person name="Qiu D."/>
        </authorList>
    </citation>
    <scope>NUCLEOTIDE SEQUENCE [LARGE SCALE GENOMIC DNA]</scope>
    <source>
        <strain evidence="6 7">Q10-2</strain>
    </source>
</reference>
<dbReference type="NCBIfam" id="TIGR00254">
    <property type="entry name" value="GGDEF"/>
    <property type="match status" value="1"/>
</dbReference>
<evidence type="ECO:0000259" key="3">
    <source>
        <dbReference type="PROSITE" id="PS50883"/>
    </source>
</evidence>
<organism evidence="6 7">
    <name type="scientific">Fusibacter ferrireducens</name>
    <dbReference type="NCBI Taxonomy" id="2785058"/>
    <lineage>
        <taxon>Bacteria</taxon>
        <taxon>Bacillati</taxon>
        <taxon>Bacillota</taxon>
        <taxon>Clostridia</taxon>
        <taxon>Eubacteriales</taxon>
        <taxon>Eubacteriales Family XII. Incertae Sedis</taxon>
        <taxon>Fusibacter</taxon>
    </lineage>
</organism>
<keyword evidence="2" id="KW-1133">Transmembrane helix</keyword>
<sequence length="951" mass="108928">MKLLKKYRYSLNFRITMITIVFIILGMLSMILYTNASVAKLTDKTLGTMDRELYYLIDEYYTNYINEISLRIEENYNGYMEEIQILGQIFQEVFDKEEDLARVLSVIKEDPYFKDQIIFNGKWGQNTSDEPTTVFLGSCLYDDNGEIKPDVQSAIDKTAIFDLIMPAFYKHGKDKMQVYYTGGEDEDYTRMAPWADIGHSVYDIYPEIYDRPIWDVFNPGLIEDWTERMLEKGIGNPNLIRVSHPIQDGITDGIVLSLTHPIWDRKTQTFKGHVVYDITIESVIEQVESIKISNSGFAMLIQSDGNIFAINEKGASVLGLKAVVEDTNSSASGTGFKSFGRYIQDSTMESVRNLKFLETNEIKEIDLNGETYLFIHKKMNSFVSWTPQSGFYDEAWTLAFLVPRDEIYKMYINSENQIKNDQDIAIRQQVGIGVVILGFLVVFITLYNTRMTSKLNALTQKVKQMKANNYQVDFDIHSEDEIGKLASAFEDMQHEIQDSLSRLKVQNELLKNEIDERIKKDRIIDYLENFDSQTDLLNKKALLNMLKDLSLDHDQTFASLIIIGLDEFRKINDAYTFKVGDEIIQALATKLDQVAQSHELLFRIGGDEFAILFKGKDLNELILKVEEISALFKKTFSIRMHDVTLSASIGISTFPHDTSDTLDLFKYANIAMNHAKETNRGGSEYYNEAMNYSARNRIEMIHELNQAIENNELSLNFQPIVEIETNKIAGVEVLLRWRSKKFGHVSPTVFIKLAEQSKLIVKIGSWVLEEALKALGRFEAAGFGHIEMAINISVIQLMQHDLVEETRILFDKYPVKDKQITFEVTEGLFINDFEKVRTTFDALEALGVQISIDDFGTGYSSLSYLKNLAINRLKIDRSFISELHDKAGGEITNAVIALANNLNLRVIAEGVENVEQLEHLRERGCDEAQGFLFSKPLDFEHCIEFLKQDRL</sequence>
<feature type="domain" description="EAL" evidence="3">
    <location>
        <begin position="697"/>
        <end position="950"/>
    </location>
</feature>
<dbReference type="SMART" id="SM00267">
    <property type="entry name" value="GGDEF"/>
    <property type="match status" value="1"/>
</dbReference>
<dbReference type="Gene3D" id="3.30.70.270">
    <property type="match status" value="1"/>
</dbReference>
<dbReference type="InterPro" id="IPR000160">
    <property type="entry name" value="GGDEF_dom"/>
</dbReference>
<evidence type="ECO:0000259" key="5">
    <source>
        <dbReference type="PROSITE" id="PS50887"/>
    </source>
</evidence>
<evidence type="ECO:0000256" key="1">
    <source>
        <dbReference type="SAM" id="Coils"/>
    </source>
</evidence>
<gene>
    <name evidence="6" type="ORF">ISU02_22625</name>
</gene>
<proteinExistence type="predicted"/>
<dbReference type="Pfam" id="PF00672">
    <property type="entry name" value="HAMP"/>
    <property type="match status" value="1"/>
</dbReference>
<dbReference type="PANTHER" id="PTHR33121:SF70">
    <property type="entry name" value="SIGNALING PROTEIN YKOW"/>
    <property type="match status" value="1"/>
</dbReference>
<dbReference type="SUPFAM" id="SSF55073">
    <property type="entry name" value="Nucleotide cyclase"/>
    <property type="match status" value="1"/>
</dbReference>
<feature type="transmembrane region" description="Helical" evidence="2">
    <location>
        <begin position="12"/>
        <end position="33"/>
    </location>
</feature>
<dbReference type="EMBL" id="JADKNH010000022">
    <property type="protein sequence ID" value="MBF4695903.1"/>
    <property type="molecule type" value="Genomic_DNA"/>
</dbReference>
<keyword evidence="2" id="KW-0472">Membrane</keyword>
<dbReference type="Pfam" id="PF00990">
    <property type="entry name" value="GGDEF"/>
    <property type="match status" value="1"/>
</dbReference>
<keyword evidence="7" id="KW-1185">Reference proteome</keyword>
<keyword evidence="2" id="KW-0812">Transmembrane</keyword>
<accession>A0ABR9ZZN2</accession>
<dbReference type="Gene3D" id="3.30.450.20">
    <property type="entry name" value="PAS domain"/>
    <property type="match status" value="1"/>
</dbReference>
<dbReference type="Pfam" id="PF00563">
    <property type="entry name" value="EAL"/>
    <property type="match status" value="1"/>
</dbReference>
<dbReference type="SUPFAM" id="SSF141868">
    <property type="entry name" value="EAL domain-like"/>
    <property type="match status" value="1"/>
</dbReference>
<dbReference type="InterPro" id="IPR029787">
    <property type="entry name" value="Nucleotide_cyclase"/>
</dbReference>
<feature type="coiled-coil region" evidence="1">
    <location>
        <begin position="493"/>
        <end position="520"/>
    </location>
</feature>
<dbReference type="SUPFAM" id="SSF158472">
    <property type="entry name" value="HAMP domain-like"/>
    <property type="match status" value="1"/>
</dbReference>
<dbReference type="CDD" id="cd01948">
    <property type="entry name" value="EAL"/>
    <property type="match status" value="1"/>
</dbReference>
<dbReference type="Proteomes" id="UP000614200">
    <property type="component" value="Unassembled WGS sequence"/>
</dbReference>
<evidence type="ECO:0000259" key="4">
    <source>
        <dbReference type="PROSITE" id="PS50885"/>
    </source>
</evidence>
<dbReference type="PANTHER" id="PTHR33121">
    <property type="entry name" value="CYCLIC DI-GMP PHOSPHODIESTERASE PDEF"/>
    <property type="match status" value="1"/>
</dbReference>
<comment type="caution">
    <text evidence="6">The sequence shown here is derived from an EMBL/GenBank/DDBJ whole genome shotgun (WGS) entry which is preliminary data.</text>
</comment>
<dbReference type="InterPro" id="IPR043128">
    <property type="entry name" value="Rev_trsase/Diguanyl_cyclase"/>
</dbReference>
<dbReference type="Gene3D" id="3.20.20.450">
    <property type="entry name" value="EAL domain"/>
    <property type="match status" value="1"/>
</dbReference>
<name>A0ABR9ZZN2_9FIRM</name>
<evidence type="ECO:0000256" key="2">
    <source>
        <dbReference type="SAM" id="Phobius"/>
    </source>
</evidence>
<dbReference type="InterPro" id="IPR035919">
    <property type="entry name" value="EAL_sf"/>
</dbReference>
<dbReference type="PROSITE" id="PS50887">
    <property type="entry name" value="GGDEF"/>
    <property type="match status" value="1"/>
</dbReference>
<dbReference type="InterPro" id="IPR001633">
    <property type="entry name" value="EAL_dom"/>
</dbReference>
<dbReference type="CDD" id="cd01949">
    <property type="entry name" value="GGDEF"/>
    <property type="match status" value="1"/>
</dbReference>
<dbReference type="PROSITE" id="PS50885">
    <property type="entry name" value="HAMP"/>
    <property type="match status" value="1"/>
</dbReference>
<dbReference type="InterPro" id="IPR050706">
    <property type="entry name" value="Cyclic-di-GMP_PDE-like"/>
</dbReference>
<evidence type="ECO:0000313" key="6">
    <source>
        <dbReference type="EMBL" id="MBF4695903.1"/>
    </source>
</evidence>
<dbReference type="PROSITE" id="PS50883">
    <property type="entry name" value="EAL"/>
    <property type="match status" value="1"/>
</dbReference>
<dbReference type="InterPro" id="IPR003660">
    <property type="entry name" value="HAMP_dom"/>
</dbReference>